<keyword evidence="3" id="KW-0344">Guanine-nucleotide releasing factor</keyword>
<dbReference type="EMBL" id="SOYY01000007">
    <property type="protein sequence ID" value="KAA0719069.1"/>
    <property type="molecule type" value="Genomic_DNA"/>
</dbReference>
<keyword evidence="6" id="KW-1185">Reference proteome</keyword>
<dbReference type="AlphaFoldDB" id="A0A5A9PDJ8"/>
<dbReference type="Proteomes" id="UP000324632">
    <property type="component" value="Chromosome 7"/>
</dbReference>
<sequence>MRTQHSATEVGILLAGGGCISDSSGRGSSVPSPGSESDCSPALGLGGGVKAVRGVMSHYWSLESLHSTNGKTPSPLNLDTELHFELDVHVRGRCHGMVTFSFCKVGMVTDKPMTVSQALVITDGAQDKSGLADEVGSEDDLYNEFRSSSNRFGHPGGGGGEQLAINEYRILSPPSPHLRLCPAAAAKASLRYSGILDTLRSTAS</sequence>
<organism evidence="5 6">
    <name type="scientific">Triplophysa tibetana</name>
    <dbReference type="NCBI Taxonomy" id="1572043"/>
    <lineage>
        <taxon>Eukaryota</taxon>
        <taxon>Metazoa</taxon>
        <taxon>Chordata</taxon>
        <taxon>Craniata</taxon>
        <taxon>Vertebrata</taxon>
        <taxon>Euteleostomi</taxon>
        <taxon>Actinopterygii</taxon>
        <taxon>Neopterygii</taxon>
        <taxon>Teleostei</taxon>
        <taxon>Ostariophysi</taxon>
        <taxon>Cypriniformes</taxon>
        <taxon>Nemacheilidae</taxon>
        <taxon>Triplophysa</taxon>
    </lineage>
</organism>
<gene>
    <name evidence="5" type="ORF">E1301_Tti007613</name>
</gene>
<keyword evidence="2" id="KW-0963">Cytoplasm</keyword>
<dbReference type="PANTHER" id="PTHR47544">
    <property type="entry name" value="RHO GUANINE NUCLEOTIDE EXCHANGE FACTOR 4"/>
    <property type="match status" value="1"/>
</dbReference>
<comment type="subcellular location">
    <subcellularLocation>
        <location evidence="1">Cytoplasm</location>
    </subcellularLocation>
</comment>
<evidence type="ECO:0000313" key="5">
    <source>
        <dbReference type="EMBL" id="KAA0719069.1"/>
    </source>
</evidence>
<comment type="caution">
    <text evidence="5">The sequence shown here is derived from an EMBL/GenBank/DDBJ whole genome shotgun (WGS) entry which is preliminary data.</text>
</comment>
<feature type="compositionally biased region" description="Low complexity" evidence="4">
    <location>
        <begin position="22"/>
        <end position="40"/>
    </location>
</feature>
<protein>
    <submittedName>
        <fullName evidence="5">Rho guanine nucleotide exchange factor 4 APC-stimulated guanine nucleotide exchange factor 1</fullName>
    </submittedName>
</protein>
<evidence type="ECO:0000256" key="3">
    <source>
        <dbReference type="ARBA" id="ARBA00022658"/>
    </source>
</evidence>
<evidence type="ECO:0000313" key="6">
    <source>
        <dbReference type="Proteomes" id="UP000324632"/>
    </source>
</evidence>
<evidence type="ECO:0000256" key="2">
    <source>
        <dbReference type="ARBA" id="ARBA00022490"/>
    </source>
</evidence>
<dbReference type="GO" id="GO:0005737">
    <property type="term" value="C:cytoplasm"/>
    <property type="evidence" value="ECO:0007669"/>
    <property type="project" value="UniProtKB-SubCell"/>
</dbReference>
<proteinExistence type="predicted"/>
<evidence type="ECO:0000256" key="1">
    <source>
        <dbReference type="ARBA" id="ARBA00004496"/>
    </source>
</evidence>
<dbReference type="PANTHER" id="PTHR47544:SF3">
    <property type="entry name" value="RHO GUANINE NUCLEOTIDE EXCHANGE FACTOR 4 ISOFORM X1"/>
    <property type="match status" value="1"/>
</dbReference>
<dbReference type="GO" id="GO:0005085">
    <property type="term" value="F:guanyl-nucleotide exchange factor activity"/>
    <property type="evidence" value="ECO:0007669"/>
    <property type="project" value="UniProtKB-KW"/>
</dbReference>
<evidence type="ECO:0000256" key="4">
    <source>
        <dbReference type="SAM" id="MobiDB-lite"/>
    </source>
</evidence>
<reference evidence="5 6" key="1">
    <citation type="journal article" date="2019" name="Mol. Ecol. Resour.">
        <title>Chromosome-level genome assembly of Triplophysa tibetana, a fish adapted to the harsh high-altitude environment of the Tibetan Plateau.</title>
        <authorList>
            <person name="Yang X."/>
            <person name="Liu H."/>
            <person name="Ma Z."/>
            <person name="Zou Y."/>
            <person name="Zou M."/>
            <person name="Mao Y."/>
            <person name="Li X."/>
            <person name="Wang H."/>
            <person name="Chen T."/>
            <person name="Wang W."/>
            <person name="Yang R."/>
        </authorList>
    </citation>
    <scope>NUCLEOTIDE SEQUENCE [LARGE SCALE GENOMIC DNA]</scope>
    <source>
        <strain evidence="5">TTIB1903HZAU</strain>
        <tissue evidence="5">Muscle</tissue>
    </source>
</reference>
<accession>A0A5A9PDJ8</accession>
<name>A0A5A9PDJ8_9TELE</name>
<feature type="region of interest" description="Disordered" evidence="4">
    <location>
        <begin position="22"/>
        <end position="41"/>
    </location>
</feature>